<dbReference type="PANTHER" id="PTHR40099:SF1">
    <property type="entry name" value="ACETOLACTATE SYNTHASE, SMALL SUBUNIT"/>
    <property type="match status" value="1"/>
</dbReference>
<evidence type="ECO:0000259" key="1">
    <source>
        <dbReference type="PROSITE" id="PS51671"/>
    </source>
</evidence>
<proteinExistence type="predicted"/>
<sequence length="145" mass="15711">MNDTGRYLIQQISVFSENRPGRLAAIAKALQEEEINILAFSIAEADGFGVVRALVDKPGKAHEKLTGLGFNVAFTQVIAVRMRDVPGGLYEIAKILGDGKVNIEYSYAYSGKEGAVLILRVDNPEQAIRLISTQGATLLESAVFQ</sequence>
<feature type="domain" description="ACT" evidence="1">
    <location>
        <begin position="11"/>
        <end position="80"/>
    </location>
</feature>
<dbReference type="CDD" id="cd04882">
    <property type="entry name" value="ACT_Bt0572_2"/>
    <property type="match status" value="1"/>
</dbReference>
<dbReference type="InterPro" id="IPR045739">
    <property type="entry name" value="ACT_dom_pair"/>
</dbReference>
<gene>
    <name evidence="2" type="ORF">ASZ90_015812</name>
</gene>
<reference evidence="2" key="1">
    <citation type="journal article" date="2015" name="Proc. Natl. Acad. Sci. U.S.A.">
        <title>Networks of energetic and metabolic interactions define dynamics in microbial communities.</title>
        <authorList>
            <person name="Embree M."/>
            <person name="Liu J.K."/>
            <person name="Al-Bassam M.M."/>
            <person name="Zengler K."/>
        </authorList>
    </citation>
    <scope>NUCLEOTIDE SEQUENCE</scope>
</reference>
<comment type="caution">
    <text evidence="2">The sequence shown here is derived from an EMBL/GenBank/DDBJ whole genome shotgun (WGS) entry which is preliminary data.</text>
</comment>
<evidence type="ECO:0000313" key="2">
    <source>
        <dbReference type="EMBL" id="KUG14555.1"/>
    </source>
</evidence>
<name>A0A0W8F0Y1_9ZZZZ</name>
<dbReference type="EMBL" id="LNQE01001644">
    <property type="protein sequence ID" value="KUG14555.1"/>
    <property type="molecule type" value="Genomic_DNA"/>
</dbReference>
<dbReference type="CDD" id="cd04908">
    <property type="entry name" value="ACT_Bt0572_1"/>
    <property type="match status" value="1"/>
</dbReference>
<accession>A0A0W8F0Y1</accession>
<dbReference type="SUPFAM" id="SSF55021">
    <property type="entry name" value="ACT-like"/>
    <property type="match status" value="2"/>
</dbReference>
<dbReference type="InterPro" id="IPR002912">
    <property type="entry name" value="ACT_dom"/>
</dbReference>
<dbReference type="InterPro" id="IPR045865">
    <property type="entry name" value="ACT-like_dom_sf"/>
</dbReference>
<organism evidence="2">
    <name type="scientific">hydrocarbon metagenome</name>
    <dbReference type="NCBI Taxonomy" id="938273"/>
    <lineage>
        <taxon>unclassified sequences</taxon>
        <taxon>metagenomes</taxon>
        <taxon>ecological metagenomes</taxon>
    </lineage>
</organism>
<dbReference type="AlphaFoldDB" id="A0A0W8F0Y1"/>
<dbReference type="PROSITE" id="PS51671">
    <property type="entry name" value="ACT"/>
    <property type="match status" value="1"/>
</dbReference>
<dbReference type="Pfam" id="PF19571">
    <property type="entry name" value="ACT_8"/>
    <property type="match status" value="1"/>
</dbReference>
<protein>
    <submittedName>
        <fullName evidence="2">Amino acid-binding act</fullName>
    </submittedName>
</protein>
<dbReference type="PANTHER" id="PTHR40099">
    <property type="entry name" value="ACETOLACTATE SYNTHASE, SMALL SUBUNIT"/>
    <property type="match status" value="1"/>
</dbReference>
<dbReference type="Gene3D" id="3.30.2130.10">
    <property type="entry name" value="VC0802-like"/>
    <property type="match status" value="1"/>
</dbReference>